<dbReference type="Pfam" id="PF00486">
    <property type="entry name" value="Trans_reg_C"/>
    <property type="match status" value="1"/>
</dbReference>
<protein>
    <submittedName>
        <fullName evidence="8">BTAD domain-containing putative transcriptional regulator</fullName>
    </submittedName>
</protein>
<dbReference type="SMART" id="SM00028">
    <property type="entry name" value="TPR"/>
    <property type="match status" value="4"/>
</dbReference>
<evidence type="ECO:0000256" key="5">
    <source>
        <dbReference type="ARBA" id="ARBA00023163"/>
    </source>
</evidence>
<comment type="caution">
    <text evidence="8">The sequence shown here is derived from an EMBL/GenBank/DDBJ whole genome shotgun (WGS) entry which is preliminary data.</text>
</comment>
<dbReference type="SUPFAM" id="SSF46894">
    <property type="entry name" value="C-terminal effector domain of the bipartite response regulators"/>
    <property type="match status" value="1"/>
</dbReference>
<dbReference type="InterPro" id="IPR001867">
    <property type="entry name" value="OmpR/PhoB-type_DNA-bd"/>
</dbReference>
<dbReference type="SUPFAM" id="SSF48452">
    <property type="entry name" value="TPR-like"/>
    <property type="match status" value="2"/>
</dbReference>
<dbReference type="SMART" id="SM00862">
    <property type="entry name" value="Trans_reg_C"/>
    <property type="match status" value="1"/>
</dbReference>
<comment type="similarity">
    <text evidence="1">Belongs to the AfsR/DnrI/RedD regulatory family.</text>
</comment>
<feature type="DNA-binding region" description="OmpR/PhoB-type" evidence="6">
    <location>
        <begin position="1"/>
        <end position="94"/>
    </location>
</feature>
<evidence type="ECO:0000256" key="2">
    <source>
        <dbReference type="ARBA" id="ARBA00023012"/>
    </source>
</evidence>
<dbReference type="PRINTS" id="PR00364">
    <property type="entry name" value="DISEASERSIST"/>
</dbReference>
<dbReference type="Gene3D" id="1.25.40.10">
    <property type="entry name" value="Tetratricopeptide repeat domain"/>
    <property type="match status" value="3"/>
</dbReference>
<accession>A0ABN3HKJ9</accession>
<dbReference type="InterPro" id="IPR051677">
    <property type="entry name" value="AfsR-DnrI-RedD_regulator"/>
</dbReference>
<dbReference type="SUPFAM" id="SSF52540">
    <property type="entry name" value="P-loop containing nucleoside triphosphate hydrolases"/>
    <property type="match status" value="1"/>
</dbReference>
<evidence type="ECO:0000313" key="9">
    <source>
        <dbReference type="Proteomes" id="UP001500058"/>
    </source>
</evidence>
<dbReference type="InterPro" id="IPR011990">
    <property type="entry name" value="TPR-like_helical_dom_sf"/>
</dbReference>
<evidence type="ECO:0000313" key="8">
    <source>
        <dbReference type="EMBL" id="GAA2382607.1"/>
    </source>
</evidence>
<dbReference type="PANTHER" id="PTHR35807:SF1">
    <property type="entry name" value="TRANSCRIPTIONAL REGULATOR REDD"/>
    <property type="match status" value="1"/>
</dbReference>
<keyword evidence="9" id="KW-1185">Reference proteome</keyword>
<keyword evidence="3" id="KW-0805">Transcription regulation</keyword>
<dbReference type="RefSeq" id="WP_344628726.1">
    <property type="nucleotide sequence ID" value="NZ_BAAATJ010000001.1"/>
</dbReference>
<feature type="domain" description="OmpR/PhoB-type" evidence="7">
    <location>
        <begin position="1"/>
        <end position="94"/>
    </location>
</feature>
<dbReference type="Gene3D" id="1.10.10.10">
    <property type="entry name" value="Winged helix-like DNA-binding domain superfamily/Winged helix DNA-binding domain"/>
    <property type="match status" value="1"/>
</dbReference>
<dbReference type="PANTHER" id="PTHR35807">
    <property type="entry name" value="TRANSCRIPTIONAL REGULATOR REDD-RELATED"/>
    <property type="match status" value="1"/>
</dbReference>
<dbReference type="Proteomes" id="UP001500058">
    <property type="component" value="Unassembled WGS sequence"/>
</dbReference>
<dbReference type="SMART" id="SM01043">
    <property type="entry name" value="BTAD"/>
    <property type="match status" value="1"/>
</dbReference>
<dbReference type="CDD" id="cd15831">
    <property type="entry name" value="BTAD"/>
    <property type="match status" value="1"/>
</dbReference>
<evidence type="ECO:0000256" key="6">
    <source>
        <dbReference type="PROSITE-ProRule" id="PRU01091"/>
    </source>
</evidence>
<dbReference type="InterPro" id="IPR003593">
    <property type="entry name" value="AAA+_ATPase"/>
</dbReference>
<dbReference type="Pfam" id="PF03704">
    <property type="entry name" value="BTAD"/>
    <property type="match status" value="1"/>
</dbReference>
<evidence type="ECO:0000256" key="3">
    <source>
        <dbReference type="ARBA" id="ARBA00023015"/>
    </source>
</evidence>
<proteinExistence type="inferred from homology"/>
<dbReference type="SMART" id="SM00382">
    <property type="entry name" value="AAA"/>
    <property type="match status" value="1"/>
</dbReference>
<keyword evidence="2" id="KW-0902">Two-component regulatory system</keyword>
<evidence type="ECO:0000256" key="4">
    <source>
        <dbReference type="ARBA" id="ARBA00023125"/>
    </source>
</evidence>
<sequence length="999" mass="109522">MSFKVLGPLQAEVDGERIRLGGTRQRTVLAMLLLAPDRAVSVEALTEAVWQGAPPATARNQIAICMTALRRIFRDAGVTGTLIETVPNGYILHLGDHRLDLLEMETLAAEARRQAREGRLGEAAQTFEQALAMWYGPALDGLSGGRVEQATARLTETWLDVSEEYAALQLQLGQYRPVVSRLTDLVKKYPLREQARLHLMEAQRRSGRRGDALETYREGRRVFIEELGIELGQALQELHRRILQESDETDASGWQHPGTGTAATVTAAPAQLPASPASFTGRAEEIATLDRLLHVLEGQRPPAIAVLSGVSGVGKTALAVHWANRVAQNFPDGNLFIDMRGYHEHEEPVSPMSALERFLRALGVPSSQIPDDLQERAAYYRSVLDGRRALIVLDNVRSLAQVLPLLPGDGDCCVLVTSRDSLEYLCGDYAVVRIGLKPLAPDEAVRMLAATIGHGRITADPDMAERLVTLCGRLPLALRIAGAQLATKPHRSLAQLVSRLEDRHRRLDLLSPNHGGVRAGFRLSYRELPLAAARMYRRLGLLAVPDFSAWVGAAVLDMDVEQAEDLMEQLVNAQLLEVEPGPPSALPRFRFQNLLRLFAWERAQEEDSPAEREAALDRAFGMWLALADHAHERLSGRGHLAPLRDTLVAKLPDHRVEALVPDPIEWFESERLAITDVVRQCAQSGRTATAWALAVRAIPLYEMRDHPEDWRGVAECALEAAREADDVAGIGTMLRSLGAAALYQRRHQEAESFLRDAMVALEKTGDTHGCAITLRNLALCARFTGDLDRAARHCREALGLFAGTEDLAGRAHALGLLAQIELERGDVQLSITLTREAIVISREADSLRGETQNLYRLSEALLRAGEWSDAERTGHRVVELTRAQGDRLGEAHGLRVLGEARWRRSLPVEAEASLAEALSAARDVEDRFLQARVTVDLACALAVRGGEGARERLEAAGAEFRALAACLWAERTGRLLEVLRGFGPGEPVPPSLLAGALDG</sequence>
<dbReference type="EMBL" id="BAAATJ010000001">
    <property type="protein sequence ID" value="GAA2382607.1"/>
    <property type="molecule type" value="Genomic_DNA"/>
</dbReference>
<dbReference type="Pfam" id="PF13191">
    <property type="entry name" value="AAA_16"/>
    <property type="match status" value="1"/>
</dbReference>
<evidence type="ECO:0000256" key="1">
    <source>
        <dbReference type="ARBA" id="ARBA00005820"/>
    </source>
</evidence>
<dbReference type="PROSITE" id="PS51755">
    <property type="entry name" value="OMPR_PHOB"/>
    <property type="match status" value="1"/>
</dbReference>
<dbReference type="InterPro" id="IPR016032">
    <property type="entry name" value="Sig_transdc_resp-reg_C-effctor"/>
</dbReference>
<dbReference type="InterPro" id="IPR019734">
    <property type="entry name" value="TPR_rpt"/>
</dbReference>
<reference evidence="8 9" key="1">
    <citation type="journal article" date="2019" name="Int. J. Syst. Evol. Microbiol.">
        <title>The Global Catalogue of Microorganisms (GCM) 10K type strain sequencing project: providing services to taxonomists for standard genome sequencing and annotation.</title>
        <authorList>
            <consortium name="The Broad Institute Genomics Platform"/>
            <consortium name="The Broad Institute Genome Sequencing Center for Infectious Disease"/>
            <person name="Wu L."/>
            <person name="Ma J."/>
        </authorList>
    </citation>
    <scope>NUCLEOTIDE SEQUENCE [LARGE SCALE GENOMIC DNA]</scope>
    <source>
        <strain evidence="8 9">JCM 6921</strain>
    </source>
</reference>
<evidence type="ECO:0000259" key="7">
    <source>
        <dbReference type="PROSITE" id="PS51755"/>
    </source>
</evidence>
<dbReference type="Gene3D" id="3.40.50.300">
    <property type="entry name" value="P-loop containing nucleotide triphosphate hydrolases"/>
    <property type="match status" value="1"/>
</dbReference>
<dbReference type="InterPro" id="IPR036388">
    <property type="entry name" value="WH-like_DNA-bd_sf"/>
</dbReference>
<dbReference type="InterPro" id="IPR041664">
    <property type="entry name" value="AAA_16"/>
</dbReference>
<gene>
    <name evidence="8" type="ORF">GCM10010420_00660</name>
</gene>
<keyword evidence="4 6" id="KW-0238">DNA-binding</keyword>
<name>A0ABN3HKJ9_9ACTN</name>
<dbReference type="InterPro" id="IPR005158">
    <property type="entry name" value="BTAD"/>
</dbReference>
<keyword evidence="5" id="KW-0804">Transcription</keyword>
<dbReference type="InterPro" id="IPR027417">
    <property type="entry name" value="P-loop_NTPase"/>
</dbReference>
<organism evidence="8 9">
    <name type="scientific">Streptomyces glaucosporus</name>
    <dbReference type="NCBI Taxonomy" id="284044"/>
    <lineage>
        <taxon>Bacteria</taxon>
        <taxon>Bacillati</taxon>
        <taxon>Actinomycetota</taxon>
        <taxon>Actinomycetes</taxon>
        <taxon>Kitasatosporales</taxon>
        <taxon>Streptomycetaceae</taxon>
        <taxon>Streptomyces</taxon>
    </lineage>
</organism>